<reference evidence="1 2" key="1">
    <citation type="submission" date="2019-01" db="EMBL/GenBank/DDBJ databases">
        <authorList>
            <person name="Brito A."/>
        </authorList>
    </citation>
    <scope>NUCLEOTIDE SEQUENCE [LARGE SCALE GENOMIC DNA]</scope>
    <source>
        <strain evidence="1">1</strain>
    </source>
</reference>
<gene>
    <name evidence="1" type="ORF">H1P_3530001</name>
</gene>
<evidence type="ECO:0000313" key="1">
    <source>
        <dbReference type="EMBL" id="VEP15625.1"/>
    </source>
</evidence>
<dbReference type="Proteomes" id="UP000320055">
    <property type="component" value="Unassembled WGS sequence"/>
</dbReference>
<dbReference type="EMBL" id="CAACVJ010000283">
    <property type="protein sequence ID" value="VEP15625.1"/>
    <property type="molecule type" value="Genomic_DNA"/>
</dbReference>
<dbReference type="AlphaFoldDB" id="A0A563VW53"/>
<evidence type="ECO:0000313" key="2">
    <source>
        <dbReference type="Proteomes" id="UP000320055"/>
    </source>
</evidence>
<keyword evidence="2" id="KW-1185">Reference proteome</keyword>
<organism evidence="1 2">
    <name type="scientific">Hyella patelloides LEGE 07179</name>
    <dbReference type="NCBI Taxonomy" id="945734"/>
    <lineage>
        <taxon>Bacteria</taxon>
        <taxon>Bacillati</taxon>
        <taxon>Cyanobacteriota</taxon>
        <taxon>Cyanophyceae</taxon>
        <taxon>Pleurocapsales</taxon>
        <taxon>Hyellaceae</taxon>
        <taxon>Hyella</taxon>
    </lineage>
</organism>
<proteinExistence type="predicted"/>
<accession>A0A563VW53</accession>
<name>A0A563VW53_9CYAN</name>
<protein>
    <submittedName>
        <fullName evidence="1">Uncharacterized protein</fullName>
    </submittedName>
</protein>
<sequence length="40" mass="4673">MSKNRHEFSVETTVVKYFNVGNNMYNKPQTILVINNSQIN</sequence>